<name>A0A364XY75_9BACT</name>
<dbReference type="AlphaFoldDB" id="A0A364XY75"/>
<gene>
    <name evidence="4" type="ORF">DQQ10_20150</name>
</gene>
<evidence type="ECO:0000313" key="5">
    <source>
        <dbReference type="Proteomes" id="UP000251889"/>
    </source>
</evidence>
<feature type="domain" description="Non-reducing end beta-L-arabinofuranosidase-like GH127 catalytic" evidence="2">
    <location>
        <begin position="100"/>
        <end position="450"/>
    </location>
</feature>
<feature type="signal peptide" evidence="1">
    <location>
        <begin position="1"/>
        <end position="23"/>
    </location>
</feature>
<protein>
    <recommendedName>
        <fullName evidence="6">Glycoside hydrolase family 127 protein</fullName>
    </recommendedName>
</protein>
<reference evidence="4 5" key="1">
    <citation type="submission" date="2018-06" db="EMBL/GenBank/DDBJ databases">
        <title>Chryseolinea flavus sp. nov., a member of the phylum Bacteroidetes isolated from soil.</title>
        <authorList>
            <person name="Li Y."/>
            <person name="Wang J."/>
        </authorList>
    </citation>
    <scope>NUCLEOTIDE SEQUENCE [LARGE SCALE GENOMIC DNA]</scope>
    <source>
        <strain evidence="4 5">SDU1-6</strain>
    </source>
</reference>
<dbReference type="Pfam" id="PF20736">
    <property type="entry name" value="Glyco_hydro127M"/>
    <property type="match status" value="1"/>
</dbReference>
<evidence type="ECO:0000259" key="2">
    <source>
        <dbReference type="Pfam" id="PF07944"/>
    </source>
</evidence>
<proteinExistence type="predicted"/>
<dbReference type="InterPro" id="IPR049046">
    <property type="entry name" value="Beta-AFase-like_GH127_middle"/>
</dbReference>
<evidence type="ECO:0000259" key="3">
    <source>
        <dbReference type="Pfam" id="PF20736"/>
    </source>
</evidence>
<dbReference type="InterPro" id="IPR012878">
    <property type="entry name" value="Beta-AFase-like_GH127_cat"/>
</dbReference>
<feature type="chain" id="PRO_5016594079" description="Glycoside hydrolase family 127 protein" evidence="1">
    <location>
        <begin position="24"/>
        <end position="701"/>
    </location>
</feature>
<dbReference type="PANTHER" id="PTHR31151">
    <property type="entry name" value="PROLINE-TRNA LIGASE (DUF1680)"/>
    <property type="match status" value="1"/>
</dbReference>
<dbReference type="GO" id="GO:0005975">
    <property type="term" value="P:carbohydrate metabolic process"/>
    <property type="evidence" value="ECO:0007669"/>
    <property type="project" value="InterPro"/>
</dbReference>
<feature type="domain" description="Non-reducing end beta-L-arabinofuranosidase-like GH127 middle" evidence="3">
    <location>
        <begin position="465"/>
        <end position="557"/>
    </location>
</feature>
<dbReference type="RefSeq" id="WP_112748728.1">
    <property type="nucleotide sequence ID" value="NZ_QMFY01000012.1"/>
</dbReference>
<dbReference type="InterPro" id="IPR008928">
    <property type="entry name" value="6-hairpin_glycosidase_sf"/>
</dbReference>
<evidence type="ECO:0008006" key="6">
    <source>
        <dbReference type="Google" id="ProtNLM"/>
    </source>
</evidence>
<comment type="caution">
    <text evidence="4">The sequence shown here is derived from an EMBL/GenBank/DDBJ whole genome shotgun (WGS) entry which is preliminary data.</text>
</comment>
<dbReference type="Pfam" id="PF07944">
    <property type="entry name" value="Beta-AFase-like_GH127_cat"/>
    <property type="match status" value="1"/>
</dbReference>
<dbReference type="SUPFAM" id="SSF48208">
    <property type="entry name" value="Six-hairpin glycosidases"/>
    <property type="match status" value="1"/>
</dbReference>
<keyword evidence="1" id="KW-0732">Signal</keyword>
<dbReference type="EMBL" id="QMFY01000012">
    <property type="protein sequence ID" value="RAV99214.1"/>
    <property type="molecule type" value="Genomic_DNA"/>
</dbReference>
<evidence type="ECO:0000313" key="4">
    <source>
        <dbReference type="EMBL" id="RAV99214.1"/>
    </source>
</evidence>
<accession>A0A364XY75</accession>
<dbReference type="OrthoDB" id="9757939at2"/>
<keyword evidence="5" id="KW-1185">Reference proteome</keyword>
<dbReference type="Proteomes" id="UP000251889">
    <property type="component" value="Unassembled WGS sequence"/>
</dbReference>
<sequence length="701" mass="81230">MRTINILLLSLSILLFSASSALAQPRVHEHTFPHNRPPLLRVPYATLPIGAIKPKGMLRHQLEIMRDGLTGHLDERYEFVVGKRNGWLGGDGDGFERGPYWIDGLLPLAYILQDTMLINKVKPWIEWTLSHQLPSGYIGPLPFTTPQQDEAGIQKEPREDWWPKMVMLKVLQQYYMATQDRRVISVLDKYFRYQLKTLPSKPLDTWTFWASQRAADNLIVVYWLYNLTGEKYLLDLASLIQQQTLPFTTIFLNNYSKVDNVDHLYPHHTADKFPFDQKLIDRMHVGQLQSFHCVNLAQGIKTPIIYYQQDKNVNHLRAVKKAFQDIEIFHGQAQGMYGGDEPLHGNNPTQGVELCSIVEMMYSLENMLSITGDVTFGDHLEKLAYNALPTQTTDDFNNRQYFQCANQIEASRHRRNFYEEDFHGGTDLCFGLVNGYPCCTCNMHQGWPKFIQNLWYTTSDNGLAALVYGACEVNTTIQNIDVTIHESTQYPFDENIQFKINTSKPLIFPLHLRIPAWCKNAKVSINGTLYKTYSGNQIIKIERRWNNNDTVSLELPMMIRSKRWIENSVSVERGPLVYALRIEEDWKYRDATDHFGSFYEVFPKSKWNYALLEEAIRNPEKHFQVVRKDDLALYPWNLSNAPIYLKTKGKIIPDWQIYNNMPGPLPHSRPLFHVKQMPPEEIILVPYGCSTLRISEFPVAE</sequence>
<dbReference type="PANTHER" id="PTHR31151:SF0">
    <property type="entry name" value="PROLINE-TRNA LIGASE (DUF1680)"/>
    <property type="match status" value="1"/>
</dbReference>
<organism evidence="4 5">
    <name type="scientific">Pseudochryseolinea flava</name>
    <dbReference type="NCBI Taxonomy" id="2059302"/>
    <lineage>
        <taxon>Bacteria</taxon>
        <taxon>Pseudomonadati</taxon>
        <taxon>Bacteroidota</taxon>
        <taxon>Cytophagia</taxon>
        <taxon>Cytophagales</taxon>
        <taxon>Fulvivirgaceae</taxon>
        <taxon>Pseudochryseolinea</taxon>
    </lineage>
</organism>
<evidence type="ECO:0000256" key="1">
    <source>
        <dbReference type="SAM" id="SignalP"/>
    </source>
</evidence>